<feature type="transmembrane region" description="Helical" evidence="7">
    <location>
        <begin position="89"/>
        <end position="110"/>
    </location>
</feature>
<proteinExistence type="inferred from homology"/>
<evidence type="ECO:0000256" key="1">
    <source>
        <dbReference type="ARBA" id="ARBA00004141"/>
    </source>
</evidence>
<comment type="similarity">
    <text evidence="2 7">Belongs to the purine permeases (TC 2.A.7.14) family.</text>
</comment>
<evidence type="ECO:0000256" key="2">
    <source>
        <dbReference type="ARBA" id="ARBA00006213"/>
    </source>
</evidence>
<dbReference type="PANTHER" id="PTHR31376">
    <property type="entry name" value="OS09G0467300 PROTEIN-RELATED"/>
    <property type="match status" value="1"/>
</dbReference>
<dbReference type="InterPro" id="IPR037185">
    <property type="entry name" value="EmrE-like"/>
</dbReference>
<dbReference type="GO" id="GO:0016020">
    <property type="term" value="C:membrane"/>
    <property type="evidence" value="ECO:0007669"/>
    <property type="project" value="UniProtKB-SubCell"/>
</dbReference>
<accession>A0AAV1S8G3</accession>
<organism evidence="8 9">
    <name type="scientific">Dovyalis caffra</name>
    <dbReference type="NCBI Taxonomy" id="77055"/>
    <lineage>
        <taxon>Eukaryota</taxon>
        <taxon>Viridiplantae</taxon>
        <taxon>Streptophyta</taxon>
        <taxon>Embryophyta</taxon>
        <taxon>Tracheophyta</taxon>
        <taxon>Spermatophyta</taxon>
        <taxon>Magnoliopsida</taxon>
        <taxon>eudicotyledons</taxon>
        <taxon>Gunneridae</taxon>
        <taxon>Pentapetalae</taxon>
        <taxon>rosids</taxon>
        <taxon>fabids</taxon>
        <taxon>Malpighiales</taxon>
        <taxon>Salicaceae</taxon>
        <taxon>Flacourtieae</taxon>
        <taxon>Dovyalis</taxon>
    </lineage>
</organism>
<evidence type="ECO:0000256" key="6">
    <source>
        <dbReference type="ARBA" id="ARBA00023136"/>
    </source>
</evidence>
<protein>
    <recommendedName>
        <fullName evidence="7">Probable purine permease</fullName>
    </recommendedName>
</protein>
<dbReference type="Pfam" id="PF16913">
    <property type="entry name" value="PUNUT"/>
    <property type="match status" value="1"/>
</dbReference>
<feature type="transmembrane region" description="Helical" evidence="7">
    <location>
        <begin position="117"/>
        <end position="137"/>
    </location>
</feature>
<dbReference type="EMBL" id="CAWUPB010001173">
    <property type="protein sequence ID" value="CAK7347173.1"/>
    <property type="molecule type" value="Genomic_DNA"/>
</dbReference>
<dbReference type="Proteomes" id="UP001314170">
    <property type="component" value="Unassembled WGS sequence"/>
</dbReference>
<keyword evidence="5 7" id="KW-1133">Transmembrane helix</keyword>
<comment type="caution">
    <text evidence="7">Lacks conserved residue(s) required for the propagation of feature annotation.</text>
</comment>
<reference evidence="8 9" key="1">
    <citation type="submission" date="2024-01" db="EMBL/GenBank/DDBJ databases">
        <authorList>
            <person name="Waweru B."/>
        </authorList>
    </citation>
    <scope>NUCLEOTIDE SEQUENCE [LARGE SCALE GENOMIC DNA]</scope>
</reference>
<feature type="transmembrane region" description="Helical" evidence="7">
    <location>
        <begin position="24"/>
        <end position="48"/>
    </location>
</feature>
<keyword evidence="3 7" id="KW-0813">Transport</keyword>
<feature type="transmembrane region" description="Helical" evidence="7">
    <location>
        <begin position="185"/>
        <end position="207"/>
    </location>
</feature>
<sequence length="317" mass="34932">MTVGQVSGPLLLRIYYLHGGKSKWLSASLLTAGFPVLIIPIAISYMRAKDRTSRVLITRLLFAASVILGLLLGLVSYLCFFGLSYLPVSVSSILGSSQLAFTAIFAHVLVKQKFTHYSIKAVFLMIFGSVFLGFHMNGDIPSGESKGKYVLGFFMTIAAAALHGLPIPATELIYLKFGRAISFDLVLQVQFLTSVFATLFCTVPMIINKDSLAILKEAAEFGLGEAKYYTVLILGAIAWQFFLLGTVGVIFSSRSLWAGLVTSLLVPVEQRIRLKNVISEEKWGAERDTNKIDIFQSQWNLVLSEVNNPVLHELLRP</sequence>
<feature type="transmembrane region" description="Helical" evidence="7">
    <location>
        <begin position="60"/>
        <end position="83"/>
    </location>
</feature>
<gene>
    <name evidence="8" type="ORF">DCAF_LOCUS19857</name>
</gene>
<comment type="caution">
    <text evidence="8">The sequence shown here is derived from an EMBL/GenBank/DDBJ whole genome shotgun (WGS) entry which is preliminary data.</text>
</comment>
<name>A0AAV1S8G3_9ROSI</name>
<feature type="transmembrane region" description="Helical" evidence="7">
    <location>
        <begin position="227"/>
        <end position="251"/>
    </location>
</feature>
<evidence type="ECO:0000313" key="8">
    <source>
        <dbReference type="EMBL" id="CAK7347173.1"/>
    </source>
</evidence>
<dbReference type="GO" id="GO:0005345">
    <property type="term" value="F:purine nucleobase transmembrane transporter activity"/>
    <property type="evidence" value="ECO:0007669"/>
    <property type="project" value="UniProtKB-UniRule"/>
</dbReference>
<keyword evidence="4 7" id="KW-0812">Transmembrane</keyword>
<feature type="transmembrane region" description="Helical" evidence="7">
    <location>
        <begin position="149"/>
        <end position="173"/>
    </location>
</feature>
<evidence type="ECO:0000256" key="7">
    <source>
        <dbReference type="RuleBase" id="RU368015"/>
    </source>
</evidence>
<evidence type="ECO:0000256" key="4">
    <source>
        <dbReference type="ARBA" id="ARBA00022692"/>
    </source>
</evidence>
<dbReference type="InterPro" id="IPR030182">
    <property type="entry name" value="PUP_plant"/>
</dbReference>
<keyword evidence="9" id="KW-1185">Reference proteome</keyword>
<dbReference type="PANTHER" id="PTHR31376:SF8">
    <property type="entry name" value="PURINE PERMEASE-RELATED"/>
    <property type="match status" value="1"/>
</dbReference>
<evidence type="ECO:0000313" key="9">
    <source>
        <dbReference type="Proteomes" id="UP001314170"/>
    </source>
</evidence>
<comment type="subcellular location">
    <subcellularLocation>
        <location evidence="1 7">Membrane</location>
        <topology evidence="1 7">Multi-pass membrane protein</topology>
    </subcellularLocation>
</comment>
<dbReference type="AlphaFoldDB" id="A0AAV1S8G3"/>
<evidence type="ECO:0000256" key="3">
    <source>
        <dbReference type="ARBA" id="ARBA00022448"/>
    </source>
</evidence>
<dbReference type="SUPFAM" id="SSF103481">
    <property type="entry name" value="Multidrug resistance efflux transporter EmrE"/>
    <property type="match status" value="1"/>
</dbReference>
<keyword evidence="6 7" id="KW-0472">Membrane</keyword>
<evidence type="ECO:0000256" key="5">
    <source>
        <dbReference type="ARBA" id="ARBA00022989"/>
    </source>
</evidence>
<dbReference type="GO" id="GO:0015211">
    <property type="term" value="F:purine nucleoside transmembrane transporter activity"/>
    <property type="evidence" value="ECO:0007669"/>
    <property type="project" value="UniProtKB-UniRule"/>
</dbReference>